<comment type="caution">
    <text evidence="1">The sequence shown here is derived from an EMBL/GenBank/DDBJ whole genome shotgun (WGS) entry which is preliminary data.</text>
</comment>
<accession>A0ABQ9XK04</accession>
<evidence type="ECO:0000313" key="1">
    <source>
        <dbReference type="EMBL" id="KAK2951678.1"/>
    </source>
</evidence>
<reference evidence="1 2" key="1">
    <citation type="journal article" date="2022" name="bioRxiv">
        <title>Genomics of Preaxostyla Flagellates Illuminates Evolutionary Transitions and the Path Towards Mitochondrial Loss.</title>
        <authorList>
            <person name="Novak L.V.F."/>
            <person name="Treitli S.C."/>
            <person name="Pyrih J."/>
            <person name="Halakuc P."/>
            <person name="Pipaliya S.V."/>
            <person name="Vacek V."/>
            <person name="Brzon O."/>
            <person name="Soukal P."/>
            <person name="Eme L."/>
            <person name="Dacks J.B."/>
            <person name="Karnkowska A."/>
            <person name="Elias M."/>
            <person name="Hampl V."/>
        </authorList>
    </citation>
    <scope>NUCLEOTIDE SEQUENCE [LARGE SCALE GENOMIC DNA]</scope>
    <source>
        <strain evidence="1">NAU3</strain>
        <tissue evidence="1">Gut</tissue>
    </source>
</reference>
<protein>
    <submittedName>
        <fullName evidence="1">Uncharacterized protein</fullName>
    </submittedName>
</protein>
<dbReference type="EMBL" id="JARBJD010000115">
    <property type="protein sequence ID" value="KAK2951678.1"/>
    <property type="molecule type" value="Genomic_DNA"/>
</dbReference>
<evidence type="ECO:0000313" key="2">
    <source>
        <dbReference type="Proteomes" id="UP001281761"/>
    </source>
</evidence>
<gene>
    <name evidence="1" type="ORF">BLNAU_13417</name>
</gene>
<dbReference type="Proteomes" id="UP001281761">
    <property type="component" value="Unassembled WGS sequence"/>
</dbReference>
<name>A0ABQ9XK04_9EUKA</name>
<sequence>MSHLSLSLPVRPGCTPNSLCDCRIMWSCLDPLWHHLIPQFGWIEKYCFNFGAVDAHLVDAGTKLHFFLEPTSRASWGKTFEPPAPAQANGAPPRRYTRQAVLEADCRDRQRNLKLWDNEAVHSTFFSNLSLPFRFAINLHHPSVSVTIHSLSFTAKPTLQGGRKEIKIRD</sequence>
<proteinExistence type="predicted"/>
<keyword evidence="2" id="KW-1185">Reference proteome</keyword>
<organism evidence="1 2">
    <name type="scientific">Blattamonas nauphoetae</name>
    <dbReference type="NCBI Taxonomy" id="2049346"/>
    <lineage>
        <taxon>Eukaryota</taxon>
        <taxon>Metamonada</taxon>
        <taxon>Preaxostyla</taxon>
        <taxon>Oxymonadida</taxon>
        <taxon>Blattamonas</taxon>
    </lineage>
</organism>